<keyword evidence="2" id="KW-1133">Transmembrane helix</keyword>
<feature type="region of interest" description="Disordered" evidence="1">
    <location>
        <begin position="46"/>
        <end position="101"/>
    </location>
</feature>
<comment type="caution">
    <text evidence="3">The sequence shown here is derived from an EMBL/GenBank/DDBJ whole genome shotgun (WGS) entry which is preliminary data.</text>
</comment>
<evidence type="ECO:0000256" key="2">
    <source>
        <dbReference type="SAM" id="Phobius"/>
    </source>
</evidence>
<evidence type="ECO:0000313" key="4">
    <source>
        <dbReference type="Proteomes" id="UP000759443"/>
    </source>
</evidence>
<dbReference type="RefSeq" id="WP_209946619.1">
    <property type="nucleotide sequence ID" value="NZ_JAGGJU010000008.1"/>
</dbReference>
<feature type="transmembrane region" description="Helical" evidence="2">
    <location>
        <begin position="26"/>
        <end position="46"/>
    </location>
</feature>
<evidence type="ECO:0008006" key="5">
    <source>
        <dbReference type="Google" id="ProtNLM"/>
    </source>
</evidence>
<protein>
    <recommendedName>
        <fullName evidence="5">SPOR domain-containing protein</fullName>
    </recommendedName>
</protein>
<keyword evidence="2" id="KW-0472">Membrane</keyword>
<dbReference type="EMBL" id="JAGGJU010000008">
    <property type="protein sequence ID" value="MBP1851779.1"/>
    <property type="molecule type" value="Genomic_DNA"/>
</dbReference>
<feature type="region of interest" description="Disordered" evidence="1">
    <location>
        <begin position="1"/>
        <end position="22"/>
    </location>
</feature>
<organism evidence="3 4">
    <name type="scientific">Rhizobium halophytocola</name>
    <dbReference type="NCBI Taxonomy" id="735519"/>
    <lineage>
        <taxon>Bacteria</taxon>
        <taxon>Pseudomonadati</taxon>
        <taxon>Pseudomonadota</taxon>
        <taxon>Alphaproteobacteria</taxon>
        <taxon>Hyphomicrobiales</taxon>
        <taxon>Rhizobiaceae</taxon>
        <taxon>Rhizobium/Agrobacterium group</taxon>
        <taxon>Rhizobium</taxon>
    </lineage>
</organism>
<name>A0ABS4E1J7_9HYPH</name>
<reference evidence="3 4" key="1">
    <citation type="submission" date="2021-03" db="EMBL/GenBank/DDBJ databases">
        <title>Genomic Encyclopedia of Type Strains, Phase IV (KMG-IV): sequencing the most valuable type-strain genomes for metagenomic binning, comparative biology and taxonomic classification.</title>
        <authorList>
            <person name="Goeker M."/>
        </authorList>
    </citation>
    <scope>NUCLEOTIDE SEQUENCE [LARGE SCALE GENOMIC DNA]</scope>
    <source>
        <strain evidence="3 4">DSM 21600</strain>
    </source>
</reference>
<sequence>MTYDPNLNKERPDVYTTPRRPARAGAWAWAAIGAVVVLGVVVWSMMGGPATDPTTTSSTTPPAVTDTAPQPNTMTAPDASTDAPARNDATPVAPDQSAPKP</sequence>
<keyword evidence="4" id="KW-1185">Reference proteome</keyword>
<gene>
    <name evidence="3" type="ORF">J2Z17_003227</name>
</gene>
<accession>A0ABS4E1J7</accession>
<keyword evidence="2" id="KW-0812">Transmembrane</keyword>
<evidence type="ECO:0000313" key="3">
    <source>
        <dbReference type="EMBL" id="MBP1851779.1"/>
    </source>
</evidence>
<dbReference type="Proteomes" id="UP000759443">
    <property type="component" value="Unassembled WGS sequence"/>
</dbReference>
<feature type="compositionally biased region" description="Low complexity" evidence="1">
    <location>
        <begin position="46"/>
        <end position="69"/>
    </location>
</feature>
<proteinExistence type="predicted"/>
<evidence type="ECO:0000256" key="1">
    <source>
        <dbReference type="SAM" id="MobiDB-lite"/>
    </source>
</evidence>